<evidence type="ECO:0000313" key="5">
    <source>
        <dbReference type="Proteomes" id="UP000094067"/>
    </source>
</evidence>
<dbReference type="AlphaFoldDB" id="A0A1E3AFH4"/>
<reference evidence="4 6" key="3">
    <citation type="submission" date="2016-08" db="EMBL/GenBank/DDBJ databases">
        <authorList>
            <person name="Seilhamer J.J."/>
        </authorList>
    </citation>
    <scope>NUCLEOTIDE SEQUENCE [LARGE SCALE GENOMIC DNA]</scope>
    <source>
        <strain evidence="4 6">NML150140-1</strain>
    </source>
</reference>
<dbReference type="Proteomes" id="UP000094271">
    <property type="component" value="Unassembled WGS sequence"/>
</dbReference>
<evidence type="ECO:0000313" key="4">
    <source>
        <dbReference type="EMBL" id="ODR49365.1"/>
    </source>
</evidence>
<dbReference type="EMBL" id="MCGH01000002">
    <property type="protein sequence ID" value="ODM07502.1"/>
    <property type="molecule type" value="Genomic_DNA"/>
</dbReference>
<dbReference type="EMBL" id="MEHD01000043">
    <property type="protein sequence ID" value="ODR48182.1"/>
    <property type="molecule type" value="Genomic_DNA"/>
</dbReference>
<dbReference type="Proteomes" id="UP000094869">
    <property type="component" value="Unassembled WGS sequence"/>
</dbReference>
<dbReference type="RefSeq" id="WP_069153135.1">
    <property type="nucleotide sequence ID" value="NZ_JAQCZP010000032.1"/>
</dbReference>
<comment type="caution">
    <text evidence="2">The sequence shown here is derived from an EMBL/GenBank/DDBJ whole genome shotgun (WGS) entry which is preliminary data.</text>
</comment>
<evidence type="ECO:0000313" key="7">
    <source>
        <dbReference type="Proteomes" id="UP000094869"/>
    </source>
</evidence>
<sequence>MFGFGKKEKKKELKQYITGAGACVVTKSVLNGETGLKWLFRETDGIGNGWVALGESDTQAYVDDAANYAIVDFNTLANIEPAVLNILHMPAGADLEFKPDPSGGYFVDTVNGKEIREPVKAPIQEAFEQNLKYLNKESYPAEELLRYFHGKGDMRIFCMGEADFPSGEIIIADPLVYLGNDKYTEPLNRKIPAGSYPVELAILDSPVAGLRIAAARLKIRETDICRYEIAMPVGTTVAQYNQPGIFAGFGVDAGMACFCDVAAAKEFGEFSDGWHQQNPGKNQYDDYFAQLFRSSYEAYPDVQREDGDFIEWAVPGYGHRIAMFASGLGDGLYTGYWGLDAGEEVTELIIPFMNPDYFS</sequence>
<evidence type="ECO:0000313" key="3">
    <source>
        <dbReference type="EMBL" id="ODR48182.1"/>
    </source>
</evidence>
<feature type="domain" description="Immunity protein Imm33" evidence="1">
    <location>
        <begin position="23"/>
        <end position="99"/>
    </location>
</feature>
<dbReference type="InterPro" id="IPR018689">
    <property type="entry name" value="Imm33_dom"/>
</dbReference>
<reference evidence="3 7" key="2">
    <citation type="submission" date="2016-08" db="EMBL/GenBank/DDBJ databases">
        <title>Characterization of Isolates of Eisenbergiella tayi Derived from Blood Cultures, Using Whole Genome Sequencing.</title>
        <authorList>
            <person name="Bernier A.-M."/>
            <person name="Burdz T."/>
            <person name="Wiebe D."/>
            <person name="Bernard K."/>
        </authorList>
    </citation>
    <scope>NUCLEOTIDE SEQUENCE [LARGE SCALE GENOMIC DNA]</scope>
    <source>
        <strain evidence="3 7">NML120146</strain>
    </source>
</reference>
<reference evidence="2 5" key="1">
    <citation type="submission" date="2016-07" db="EMBL/GenBank/DDBJ databases">
        <title>Characterization of isolates of Eisenbergiella tayi derived from blood cultures, using whole genome sequencing.</title>
        <authorList>
            <person name="Burdz T."/>
            <person name="Wiebe D."/>
            <person name="Huynh C."/>
            <person name="Bernard K."/>
        </authorList>
    </citation>
    <scope>NUCLEOTIDE SEQUENCE [LARGE SCALE GENOMIC DNA]</scope>
    <source>
        <strain evidence="2 5">NML 110608</strain>
    </source>
</reference>
<evidence type="ECO:0000313" key="6">
    <source>
        <dbReference type="Proteomes" id="UP000094271"/>
    </source>
</evidence>
<dbReference type="InterPro" id="IPR025335">
    <property type="entry name" value="DUF4241"/>
</dbReference>
<dbReference type="OrthoDB" id="9789980at2"/>
<evidence type="ECO:0000313" key="2">
    <source>
        <dbReference type="EMBL" id="ODM07502.1"/>
    </source>
</evidence>
<dbReference type="PATRIC" id="fig|1432052.4.peg.3777"/>
<dbReference type="Pfam" id="PF14025">
    <property type="entry name" value="DUF4241"/>
    <property type="match status" value="1"/>
</dbReference>
<evidence type="ECO:0000259" key="1">
    <source>
        <dbReference type="Pfam" id="PF09951"/>
    </source>
</evidence>
<organism evidence="2 5">
    <name type="scientific">Eisenbergiella tayi</name>
    <dbReference type="NCBI Taxonomy" id="1432052"/>
    <lineage>
        <taxon>Bacteria</taxon>
        <taxon>Bacillati</taxon>
        <taxon>Bacillota</taxon>
        <taxon>Clostridia</taxon>
        <taxon>Lachnospirales</taxon>
        <taxon>Lachnospiraceae</taxon>
        <taxon>Eisenbergiella</taxon>
    </lineage>
</organism>
<gene>
    <name evidence="4" type="ORF">BEI59_17955</name>
    <name evidence="2" type="ORF">BEI61_03392</name>
    <name evidence="3" type="ORF">BEI63_25325</name>
</gene>
<accession>A0A1E3AFH4</accession>
<keyword evidence="7" id="KW-1185">Reference proteome</keyword>
<proteinExistence type="predicted"/>
<name>A0A1E3AFH4_9FIRM</name>
<dbReference type="Pfam" id="PF09951">
    <property type="entry name" value="Imm33"/>
    <property type="match status" value="1"/>
</dbReference>
<dbReference type="Proteomes" id="UP000094067">
    <property type="component" value="Unassembled WGS sequence"/>
</dbReference>
<dbReference type="EMBL" id="MEHA01000013">
    <property type="protein sequence ID" value="ODR49365.1"/>
    <property type="molecule type" value="Genomic_DNA"/>
</dbReference>
<protein>
    <recommendedName>
        <fullName evidence="1">Immunity protein Imm33 domain-containing protein</fullName>
    </recommendedName>
</protein>